<dbReference type="InterPro" id="IPR018636">
    <property type="entry name" value="DUF2058"/>
</dbReference>
<evidence type="ECO:0000313" key="2">
    <source>
        <dbReference type="EMBL" id="MFC6440228.1"/>
    </source>
</evidence>
<evidence type="ECO:0000313" key="3">
    <source>
        <dbReference type="Proteomes" id="UP001596364"/>
    </source>
</evidence>
<dbReference type="Proteomes" id="UP001596364">
    <property type="component" value="Unassembled WGS sequence"/>
</dbReference>
<protein>
    <submittedName>
        <fullName evidence="2">DUF2058 domain-containing protein</fullName>
    </submittedName>
</protein>
<reference evidence="3" key="1">
    <citation type="journal article" date="2019" name="Int. J. Syst. Evol. Microbiol.">
        <title>The Global Catalogue of Microorganisms (GCM) 10K type strain sequencing project: providing services to taxonomists for standard genome sequencing and annotation.</title>
        <authorList>
            <consortium name="The Broad Institute Genomics Platform"/>
            <consortium name="The Broad Institute Genome Sequencing Center for Infectious Disease"/>
            <person name="Wu L."/>
            <person name="Ma J."/>
        </authorList>
    </citation>
    <scope>NUCLEOTIDE SEQUENCE [LARGE SCALE GENOMIC DNA]</scope>
    <source>
        <strain evidence="3">CGMCC 1.16031</strain>
    </source>
</reference>
<gene>
    <name evidence="2" type="ORF">ACFP85_08720</name>
</gene>
<comment type="caution">
    <text evidence="2">The sequence shown here is derived from an EMBL/GenBank/DDBJ whole genome shotgun (WGS) entry which is preliminary data.</text>
</comment>
<proteinExistence type="predicted"/>
<organism evidence="2 3">
    <name type="scientific">Pseudobowmanella zhangzhouensis</name>
    <dbReference type="NCBI Taxonomy" id="1537679"/>
    <lineage>
        <taxon>Bacteria</taxon>
        <taxon>Pseudomonadati</taxon>
        <taxon>Pseudomonadota</taxon>
        <taxon>Gammaproteobacteria</taxon>
        <taxon>Alteromonadales</taxon>
        <taxon>Alteromonadaceae</taxon>
    </lineage>
</organism>
<evidence type="ECO:0000256" key="1">
    <source>
        <dbReference type="SAM" id="MobiDB-lite"/>
    </source>
</evidence>
<feature type="region of interest" description="Disordered" evidence="1">
    <location>
        <begin position="16"/>
        <end position="66"/>
    </location>
</feature>
<keyword evidence="3" id="KW-1185">Reference proteome</keyword>
<sequence length="183" mass="20726">MALSLQEQLLKAGLADKKKAGQIKREKHKQVKQKQKHKVESVDEAKQAAEQARMAKAEKDRQLNAAQKAEADQKALLAQIRQLIEVNAQPKDNGDIAFNFTDGSTIKRLMVNKQTQNRLSQGKLAIVKAENGYQIVPMPVADKIAQRDESIVLYRADQLTISEAPKEEDDWYADYQIPDDLMW</sequence>
<accession>A0ABW1XJY6</accession>
<dbReference type="EMBL" id="JBHSUS010000001">
    <property type="protein sequence ID" value="MFC6440228.1"/>
    <property type="molecule type" value="Genomic_DNA"/>
</dbReference>
<feature type="compositionally biased region" description="Basic and acidic residues" evidence="1">
    <location>
        <begin position="38"/>
        <end position="62"/>
    </location>
</feature>
<dbReference type="RefSeq" id="WP_131258032.1">
    <property type="nucleotide sequence ID" value="NZ_JBHSUS010000001.1"/>
</dbReference>
<feature type="compositionally biased region" description="Basic residues" evidence="1">
    <location>
        <begin position="20"/>
        <end position="37"/>
    </location>
</feature>
<dbReference type="Pfam" id="PF09831">
    <property type="entry name" value="DUF2058"/>
    <property type="match status" value="1"/>
</dbReference>
<name>A0ABW1XJY6_9ALTE</name>